<sequence>MTTIETDFGRLSIMLNRRMPPDTLQVVSLDQCAPVMLEKPGQGLLFSEPLAKTGSSDRAQIYGEISLEYGPEVAHGKITGPTGGGGA</sequence>
<proteinExistence type="predicted"/>
<dbReference type="EMBL" id="JBHSJB010000017">
    <property type="protein sequence ID" value="MFC5055922.1"/>
    <property type="molecule type" value="Genomic_DNA"/>
</dbReference>
<dbReference type="InterPro" id="IPR035198">
    <property type="entry name" value="SU10_MCP"/>
</dbReference>
<gene>
    <name evidence="1" type="ORF">ACFPFM_19455</name>
</gene>
<dbReference type="RefSeq" id="WP_344040777.1">
    <property type="nucleotide sequence ID" value="NZ_BAAAKE010000025.1"/>
</dbReference>
<evidence type="ECO:0000313" key="1">
    <source>
        <dbReference type="EMBL" id="MFC5055922.1"/>
    </source>
</evidence>
<dbReference type="Proteomes" id="UP001595833">
    <property type="component" value="Unassembled WGS sequence"/>
</dbReference>
<name>A0ABV9Y335_9PSEU</name>
<dbReference type="Pfam" id="PF17236">
    <property type="entry name" value="SU10_MCP"/>
    <property type="match status" value="1"/>
</dbReference>
<accession>A0ABV9Y335</accession>
<organism evidence="1 2">
    <name type="scientific">Saccharothrix xinjiangensis</name>
    <dbReference type="NCBI Taxonomy" id="204798"/>
    <lineage>
        <taxon>Bacteria</taxon>
        <taxon>Bacillati</taxon>
        <taxon>Actinomycetota</taxon>
        <taxon>Actinomycetes</taxon>
        <taxon>Pseudonocardiales</taxon>
        <taxon>Pseudonocardiaceae</taxon>
        <taxon>Saccharothrix</taxon>
    </lineage>
</organism>
<protein>
    <submittedName>
        <fullName evidence="1">DUF5309 family protein</fullName>
    </submittedName>
</protein>
<reference evidence="2" key="1">
    <citation type="journal article" date="2019" name="Int. J. Syst. Evol. Microbiol.">
        <title>The Global Catalogue of Microorganisms (GCM) 10K type strain sequencing project: providing services to taxonomists for standard genome sequencing and annotation.</title>
        <authorList>
            <consortium name="The Broad Institute Genomics Platform"/>
            <consortium name="The Broad Institute Genome Sequencing Center for Infectious Disease"/>
            <person name="Wu L."/>
            <person name="Ma J."/>
        </authorList>
    </citation>
    <scope>NUCLEOTIDE SEQUENCE [LARGE SCALE GENOMIC DNA]</scope>
    <source>
        <strain evidence="2">KCTC 12848</strain>
    </source>
</reference>
<keyword evidence="2" id="KW-1185">Reference proteome</keyword>
<evidence type="ECO:0000313" key="2">
    <source>
        <dbReference type="Proteomes" id="UP001595833"/>
    </source>
</evidence>
<comment type="caution">
    <text evidence="1">The sequence shown here is derived from an EMBL/GenBank/DDBJ whole genome shotgun (WGS) entry which is preliminary data.</text>
</comment>